<keyword evidence="7" id="KW-1185">Reference proteome</keyword>
<dbReference type="RefSeq" id="WP_160803583.1">
    <property type="nucleotide sequence ID" value="NZ_FNNM01000015.1"/>
</dbReference>
<feature type="domain" description="Cytochrome c" evidence="5">
    <location>
        <begin position="35"/>
        <end position="52"/>
    </location>
</feature>
<reference evidence="6 7" key="1">
    <citation type="submission" date="2018-04" db="EMBL/GenBank/DDBJ databases">
        <title>Active sludge and wastewater microbial communities from Klosterneuburg, Austria.</title>
        <authorList>
            <person name="Wagner M."/>
        </authorList>
    </citation>
    <scope>NUCLEOTIDE SEQUENCE [LARGE SCALE GENOMIC DNA]</scope>
    <source>
        <strain evidence="6 7">Nm 57</strain>
    </source>
</reference>
<dbReference type="SUPFAM" id="SSF46626">
    <property type="entry name" value="Cytochrome c"/>
    <property type="match status" value="1"/>
</dbReference>
<proteinExistence type="predicted"/>
<evidence type="ECO:0000256" key="2">
    <source>
        <dbReference type="ARBA" id="ARBA00022723"/>
    </source>
</evidence>
<evidence type="ECO:0000313" key="7">
    <source>
        <dbReference type="Proteomes" id="UP000247780"/>
    </source>
</evidence>
<dbReference type="InterPro" id="IPR009056">
    <property type="entry name" value="Cyt_c-like_dom"/>
</dbReference>
<keyword evidence="2 4" id="KW-0479">Metal-binding</keyword>
<protein>
    <recommendedName>
        <fullName evidence="5">Cytochrome c domain-containing protein</fullName>
    </recommendedName>
</protein>
<accession>A0ABX5M6V5</accession>
<sequence>MLAILAYMHWLSKDVPTGVDVEGRGFIRITAPQPPDMERGKKVYADKCAICH</sequence>
<dbReference type="Gene3D" id="1.10.760.10">
    <property type="entry name" value="Cytochrome c-like domain"/>
    <property type="match status" value="1"/>
</dbReference>
<organism evidence="6 7">
    <name type="scientific">Nitrosomonas eutropha</name>
    <dbReference type="NCBI Taxonomy" id="916"/>
    <lineage>
        <taxon>Bacteria</taxon>
        <taxon>Pseudomonadati</taxon>
        <taxon>Pseudomonadota</taxon>
        <taxon>Betaproteobacteria</taxon>
        <taxon>Nitrosomonadales</taxon>
        <taxon>Nitrosomonadaceae</taxon>
        <taxon>Nitrosomonas</taxon>
    </lineage>
</organism>
<keyword evidence="3 4" id="KW-0408">Iron</keyword>
<dbReference type="PROSITE" id="PS51007">
    <property type="entry name" value="CYTC"/>
    <property type="match status" value="1"/>
</dbReference>
<gene>
    <name evidence="6" type="ORF">C8R14_11350</name>
</gene>
<dbReference type="InterPro" id="IPR036909">
    <property type="entry name" value="Cyt_c-like_dom_sf"/>
</dbReference>
<evidence type="ECO:0000313" key="6">
    <source>
        <dbReference type="EMBL" id="PXV81072.1"/>
    </source>
</evidence>
<evidence type="ECO:0000256" key="1">
    <source>
        <dbReference type="ARBA" id="ARBA00022617"/>
    </source>
</evidence>
<evidence type="ECO:0000256" key="3">
    <source>
        <dbReference type="ARBA" id="ARBA00023004"/>
    </source>
</evidence>
<evidence type="ECO:0000256" key="4">
    <source>
        <dbReference type="PROSITE-ProRule" id="PRU00433"/>
    </source>
</evidence>
<dbReference type="EMBL" id="QICQ01000013">
    <property type="protein sequence ID" value="PXV81072.1"/>
    <property type="molecule type" value="Genomic_DNA"/>
</dbReference>
<comment type="caution">
    <text evidence="6">The sequence shown here is derived from an EMBL/GenBank/DDBJ whole genome shotgun (WGS) entry which is preliminary data.</text>
</comment>
<keyword evidence="1 4" id="KW-0349">Heme</keyword>
<dbReference type="Proteomes" id="UP000247780">
    <property type="component" value="Unassembled WGS sequence"/>
</dbReference>
<evidence type="ECO:0000259" key="5">
    <source>
        <dbReference type="PROSITE" id="PS51007"/>
    </source>
</evidence>
<name>A0ABX5M6V5_9PROT</name>